<evidence type="ECO:0000313" key="8">
    <source>
        <dbReference type="EMBL" id="KAJ9176987.1"/>
    </source>
</evidence>
<evidence type="ECO:0000256" key="3">
    <source>
        <dbReference type="ARBA" id="ARBA00023163"/>
    </source>
</evidence>
<keyword evidence="5" id="KW-0175">Coiled coil</keyword>
<keyword evidence="9" id="KW-1185">Reference proteome</keyword>
<dbReference type="EMBL" id="JARPOI010000007">
    <property type="protein sequence ID" value="KAJ9176987.1"/>
    <property type="molecule type" value="Genomic_DNA"/>
</dbReference>
<feature type="region of interest" description="Disordered" evidence="6">
    <location>
        <begin position="1"/>
        <end position="25"/>
    </location>
</feature>
<feature type="compositionally biased region" description="Polar residues" evidence="6">
    <location>
        <begin position="1"/>
        <end position="19"/>
    </location>
</feature>
<evidence type="ECO:0000256" key="1">
    <source>
        <dbReference type="ARBA" id="ARBA00004123"/>
    </source>
</evidence>
<dbReference type="InterPro" id="IPR036638">
    <property type="entry name" value="HLH_DNA-bd_sf"/>
</dbReference>
<evidence type="ECO:0000256" key="6">
    <source>
        <dbReference type="SAM" id="MobiDB-lite"/>
    </source>
</evidence>
<feature type="domain" description="BHLH" evidence="7">
    <location>
        <begin position="18"/>
        <end position="70"/>
    </location>
</feature>
<sequence>MEMGQSSSRTAMLRSTSSTKTERKVIEQNRRNQMKTLFSNLNSLLPKQSSKEALPLPDQVDEAINYIKSVKEKLKKYKEKKESLSGRKRSFSNCTRSFESTSTSRAPQLEIREMGFSLQIVLISGVDNQFIFYEIIRILHDEGVEIASASFSVSGNSIYHVVHAQMRESDFSFGAAKVTERLNRFINGSTSELELEPELWDFNDLNPETWAF</sequence>
<keyword evidence="4" id="KW-0539">Nucleus</keyword>
<keyword evidence="2" id="KW-0805">Transcription regulation</keyword>
<gene>
    <name evidence="8" type="ORF">P3X46_012244</name>
</gene>
<name>A0ABQ9M9L8_HEVBR</name>
<dbReference type="PANTHER" id="PTHR13935:SF63">
    <property type="entry name" value="BHLH DOMAIN-CONTAINING PROTEIN"/>
    <property type="match status" value="1"/>
</dbReference>
<dbReference type="PANTHER" id="PTHR13935">
    <property type="entry name" value="ACHAETE-SCUTE TRANSCRIPTION FACTOR-RELATED"/>
    <property type="match status" value="1"/>
</dbReference>
<accession>A0ABQ9M9L8</accession>
<evidence type="ECO:0000256" key="2">
    <source>
        <dbReference type="ARBA" id="ARBA00023015"/>
    </source>
</evidence>
<keyword evidence="3" id="KW-0804">Transcription</keyword>
<dbReference type="Pfam" id="PF00010">
    <property type="entry name" value="HLH"/>
    <property type="match status" value="1"/>
</dbReference>
<dbReference type="PROSITE" id="PS50888">
    <property type="entry name" value="BHLH"/>
    <property type="match status" value="1"/>
</dbReference>
<comment type="caution">
    <text evidence="8">The sequence shown here is derived from an EMBL/GenBank/DDBJ whole genome shotgun (WGS) entry which is preliminary data.</text>
</comment>
<evidence type="ECO:0000259" key="7">
    <source>
        <dbReference type="PROSITE" id="PS50888"/>
    </source>
</evidence>
<evidence type="ECO:0000313" key="9">
    <source>
        <dbReference type="Proteomes" id="UP001174677"/>
    </source>
</evidence>
<dbReference type="InterPro" id="IPR015660">
    <property type="entry name" value="MASH1/Ascl1a-like"/>
</dbReference>
<evidence type="ECO:0000256" key="4">
    <source>
        <dbReference type="ARBA" id="ARBA00023242"/>
    </source>
</evidence>
<evidence type="ECO:0000256" key="5">
    <source>
        <dbReference type="SAM" id="Coils"/>
    </source>
</evidence>
<comment type="subcellular location">
    <subcellularLocation>
        <location evidence="1">Nucleus</location>
    </subcellularLocation>
</comment>
<dbReference type="Gene3D" id="4.10.280.10">
    <property type="entry name" value="Helix-loop-helix DNA-binding domain"/>
    <property type="match status" value="1"/>
</dbReference>
<feature type="coiled-coil region" evidence="5">
    <location>
        <begin position="60"/>
        <end position="87"/>
    </location>
</feature>
<protein>
    <recommendedName>
        <fullName evidence="7">BHLH domain-containing protein</fullName>
    </recommendedName>
</protein>
<organism evidence="8 9">
    <name type="scientific">Hevea brasiliensis</name>
    <name type="common">Para rubber tree</name>
    <name type="synonym">Siphonia brasiliensis</name>
    <dbReference type="NCBI Taxonomy" id="3981"/>
    <lineage>
        <taxon>Eukaryota</taxon>
        <taxon>Viridiplantae</taxon>
        <taxon>Streptophyta</taxon>
        <taxon>Embryophyta</taxon>
        <taxon>Tracheophyta</taxon>
        <taxon>Spermatophyta</taxon>
        <taxon>Magnoliopsida</taxon>
        <taxon>eudicotyledons</taxon>
        <taxon>Gunneridae</taxon>
        <taxon>Pentapetalae</taxon>
        <taxon>rosids</taxon>
        <taxon>fabids</taxon>
        <taxon>Malpighiales</taxon>
        <taxon>Euphorbiaceae</taxon>
        <taxon>Crotonoideae</taxon>
        <taxon>Micrandreae</taxon>
        <taxon>Hevea</taxon>
    </lineage>
</organism>
<dbReference type="InterPro" id="IPR011598">
    <property type="entry name" value="bHLH_dom"/>
</dbReference>
<dbReference type="Proteomes" id="UP001174677">
    <property type="component" value="Chromosome 7"/>
</dbReference>
<proteinExistence type="predicted"/>
<dbReference type="SUPFAM" id="SSF47459">
    <property type="entry name" value="HLH, helix-loop-helix DNA-binding domain"/>
    <property type="match status" value="1"/>
</dbReference>
<reference evidence="8" key="1">
    <citation type="journal article" date="2023" name="Plant Biotechnol. J.">
        <title>Chromosome-level wild Hevea brasiliensis genome provides new tools for genomic-assisted breeding and valuable loci to elevate rubber yield.</title>
        <authorList>
            <person name="Cheng H."/>
            <person name="Song X."/>
            <person name="Hu Y."/>
            <person name="Wu T."/>
            <person name="Yang Q."/>
            <person name="An Z."/>
            <person name="Feng S."/>
            <person name="Deng Z."/>
            <person name="Wu W."/>
            <person name="Zeng X."/>
            <person name="Tu M."/>
            <person name="Wang X."/>
            <person name="Huang H."/>
        </authorList>
    </citation>
    <scope>NUCLEOTIDE SEQUENCE</scope>
    <source>
        <strain evidence="8">MT/VB/25A 57/8</strain>
    </source>
</reference>